<dbReference type="RefSeq" id="WP_386699385.1">
    <property type="nucleotide sequence ID" value="NZ_JBHSIY010000008.1"/>
</dbReference>
<feature type="transmembrane region" description="Helical" evidence="2">
    <location>
        <begin position="504"/>
        <end position="523"/>
    </location>
</feature>
<evidence type="ECO:0000313" key="4">
    <source>
        <dbReference type="Proteomes" id="UP001595858"/>
    </source>
</evidence>
<feature type="transmembrane region" description="Helical" evidence="2">
    <location>
        <begin position="424"/>
        <end position="450"/>
    </location>
</feature>
<dbReference type="Pfam" id="PF24686">
    <property type="entry name" value="FLQE3_permease"/>
    <property type="match status" value="1"/>
</dbReference>
<feature type="transmembrane region" description="Helical" evidence="2">
    <location>
        <begin position="457"/>
        <end position="476"/>
    </location>
</feature>
<name>A0ABV9SIQ0_9ACTN</name>
<feature type="transmembrane region" description="Helical" evidence="2">
    <location>
        <begin position="345"/>
        <end position="369"/>
    </location>
</feature>
<feature type="transmembrane region" description="Helical" evidence="2">
    <location>
        <begin position="26"/>
        <end position="46"/>
    </location>
</feature>
<proteinExistence type="predicted"/>
<dbReference type="InterPro" id="IPR056926">
    <property type="entry name" value="FLQE3_permease"/>
</dbReference>
<evidence type="ECO:0000313" key="3">
    <source>
        <dbReference type="EMBL" id="MFC4867146.1"/>
    </source>
</evidence>
<feature type="transmembrane region" description="Helical" evidence="2">
    <location>
        <begin position="305"/>
        <end position="325"/>
    </location>
</feature>
<gene>
    <name evidence="3" type="ORF">ACFPCZ_10935</name>
</gene>
<feature type="transmembrane region" description="Helical" evidence="2">
    <location>
        <begin position="131"/>
        <end position="156"/>
    </location>
</feature>
<feature type="region of interest" description="Disordered" evidence="1">
    <location>
        <begin position="241"/>
        <end position="261"/>
    </location>
</feature>
<evidence type="ECO:0000256" key="1">
    <source>
        <dbReference type="SAM" id="MobiDB-lite"/>
    </source>
</evidence>
<feature type="transmembrane region" description="Helical" evidence="2">
    <location>
        <begin position="390"/>
        <end position="412"/>
    </location>
</feature>
<protein>
    <recommendedName>
        <fullName evidence="5">ABC transporter permease</fullName>
    </recommendedName>
</protein>
<feature type="transmembrane region" description="Helical" evidence="2">
    <location>
        <begin position="52"/>
        <end position="75"/>
    </location>
</feature>
<reference evidence="4" key="1">
    <citation type="journal article" date="2019" name="Int. J. Syst. Evol. Microbiol.">
        <title>The Global Catalogue of Microorganisms (GCM) 10K type strain sequencing project: providing services to taxonomists for standard genome sequencing and annotation.</title>
        <authorList>
            <consortium name="The Broad Institute Genomics Platform"/>
            <consortium name="The Broad Institute Genome Sequencing Center for Infectious Disease"/>
            <person name="Wu L."/>
            <person name="Ma J."/>
        </authorList>
    </citation>
    <scope>NUCLEOTIDE SEQUENCE [LARGE SCALE GENOMIC DNA]</scope>
    <source>
        <strain evidence="4">CGMCC 4.7304</strain>
    </source>
</reference>
<feature type="transmembrane region" description="Helical" evidence="2">
    <location>
        <begin position="96"/>
        <end position="119"/>
    </location>
</feature>
<sequence length="533" mass="52568">MTVPGAPARAAAGLALEWRVELRHGVPAAAAVLAVLWSAVLAAVPAGAAPAAAVYLLIIDTAGFGVLFAVVLVLFERTEGGRDVLAVSPQRAAEYVGAKLAVLTALSAAIAVPATLAAARERSPAAAAAALPPVLLGVALLSLLLVGLALAVCGGAGGPGVLFTRLPLVAPLVAAPVAQVSGALDHPLLYAVPTTGGAELIRAGLLPHAAPGPVPLALGALYLAACAAGAAAQACRAVGPRTAAGAPSGGPPAVRAGGAEGASRAAARAPAKARPVRAGAPAARARGGAVGGLARIDLRGLLRDPMLSALLLGPAVLALLLRWGLPPVSGFLADRYGLHTEPVTPVLLAALVVLHVPLMMGAIGALRTVEDADDGTLALFRVSPLGLPRYLAYRLAVAAVAAAAGLAAAVPLSGLAPDVPAEGLPALVAAVGLAALQAALLVLAVTAFAASKVESLVLVKAAGAVFTLLPAAVWWLPSRAVWLLAPVPAFWPVAVLPGYGAAPWPAGLAAGAALSALTGAWLLRRTLRRLERG</sequence>
<evidence type="ECO:0008006" key="5">
    <source>
        <dbReference type="Google" id="ProtNLM"/>
    </source>
</evidence>
<dbReference type="EMBL" id="JBHSIY010000008">
    <property type="protein sequence ID" value="MFC4867146.1"/>
    <property type="molecule type" value="Genomic_DNA"/>
</dbReference>
<dbReference type="Proteomes" id="UP001595858">
    <property type="component" value="Unassembled WGS sequence"/>
</dbReference>
<keyword evidence="2" id="KW-0812">Transmembrane</keyword>
<comment type="caution">
    <text evidence="3">The sequence shown here is derived from an EMBL/GenBank/DDBJ whole genome shotgun (WGS) entry which is preliminary data.</text>
</comment>
<keyword evidence="4" id="KW-1185">Reference proteome</keyword>
<accession>A0ABV9SIQ0</accession>
<organism evidence="3 4">
    <name type="scientific">Streptomonospora arabica</name>
    <dbReference type="NCBI Taxonomy" id="412417"/>
    <lineage>
        <taxon>Bacteria</taxon>
        <taxon>Bacillati</taxon>
        <taxon>Actinomycetota</taxon>
        <taxon>Actinomycetes</taxon>
        <taxon>Streptosporangiales</taxon>
        <taxon>Nocardiopsidaceae</taxon>
        <taxon>Streptomonospora</taxon>
    </lineage>
</organism>
<evidence type="ECO:0000256" key="2">
    <source>
        <dbReference type="SAM" id="Phobius"/>
    </source>
</evidence>
<keyword evidence="2" id="KW-1133">Transmembrane helix</keyword>
<keyword evidence="2" id="KW-0472">Membrane</keyword>